<dbReference type="Pfam" id="PF05168">
    <property type="entry name" value="HEPN"/>
    <property type="match status" value="1"/>
</dbReference>
<evidence type="ECO:0000259" key="2">
    <source>
        <dbReference type="Pfam" id="PF05168"/>
    </source>
</evidence>
<evidence type="ECO:0000313" key="3">
    <source>
        <dbReference type="EMBL" id="PWR76175.1"/>
    </source>
</evidence>
<sequence length="138" mass="16118">MMGLTKLQKCQRRFVSSRRSSNSIYSLIEGIVWDQNHHYNDAISRAYYSMFYAAKAVLLTKDIITRTHKGTISQLNSNFVRVGEFEEMVWKYLPLSETLREEADYSITKRITQEESDEILTGAHIFIQRCESLISQKI</sequence>
<accession>A0A2V2NC76</accession>
<keyword evidence="4" id="KW-1185">Reference proteome</keyword>
<dbReference type="AlphaFoldDB" id="A0A2V2NC76"/>
<evidence type="ECO:0000256" key="1">
    <source>
        <dbReference type="ARBA" id="ARBA00038248"/>
    </source>
</evidence>
<dbReference type="InterPro" id="IPR007842">
    <property type="entry name" value="HEPN_dom"/>
</dbReference>
<dbReference type="Gene3D" id="1.20.120.330">
    <property type="entry name" value="Nucleotidyltransferases domain 2"/>
    <property type="match status" value="1"/>
</dbReference>
<dbReference type="EMBL" id="QGMZ01000004">
    <property type="protein sequence ID" value="PWR76175.1"/>
    <property type="molecule type" value="Genomic_DNA"/>
</dbReference>
<organism evidence="3 4">
    <name type="scientific">Methanospirillum stamsii</name>
    <dbReference type="NCBI Taxonomy" id="1277351"/>
    <lineage>
        <taxon>Archaea</taxon>
        <taxon>Methanobacteriati</taxon>
        <taxon>Methanobacteriota</taxon>
        <taxon>Stenosarchaea group</taxon>
        <taxon>Methanomicrobia</taxon>
        <taxon>Methanomicrobiales</taxon>
        <taxon>Methanospirillaceae</taxon>
        <taxon>Methanospirillum</taxon>
    </lineage>
</organism>
<dbReference type="InterPro" id="IPR052226">
    <property type="entry name" value="UPF0332_toxin"/>
</dbReference>
<dbReference type="PANTHER" id="PTHR36565">
    <property type="entry name" value="UPF0332 PROTEIN TM_1000"/>
    <property type="match status" value="1"/>
</dbReference>
<evidence type="ECO:0000313" key="4">
    <source>
        <dbReference type="Proteomes" id="UP000245934"/>
    </source>
</evidence>
<dbReference type="PANTHER" id="PTHR36565:SF1">
    <property type="entry name" value="UPF0332 PROTEIN TM_1000"/>
    <property type="match status" value="1"/>
</dbReference>
<dbReference type="Proteomes" id="UP000245934">
    <property type="component" value="Unassembled WGS sequence"/>
</dbReference>
<protein>
    <submittedName>
        <fullName evidence="3">HEPN domain-containing protein</fullName>
    </submittedName>
</protein>
<comment type="caution">
    <text evidence="3">The sequence shown here is derived from an EMBL/GenBank/DDBJ whole genome shotgun (WGS) entry which is preliminary data.</text>
</comment>
<reference evidence="3 4" key="1">
    <citation type="submission" date="2018-05" db="EMBL/GenBank/DDBJ databases">
        <title>Draft genome of Methanospirillum stamsii Pt1.</title>
        <authorList>
            <person name="Dueholm M.S."/>
            <person name="Nielsen P.H."/>
            <person name="Bakmann L.F."/>
            <person name="Otzen D.E."/>
        </authorList>
    </citation>
    <scope>NUCLEOTIDE SEQUENCE [LARGE SCALE GENOMIC DNA]</scope>
    <source>
        <strain evidence="3 4">Pt1</strain>
    </source>
</reference>
<comment type="similarity">
    <text evidence="1">Belongs to the UPF0332 family.</text>
</comment>
<gene>
    <name evidence="3" type="ORF">DLD82_01395</name>
</gene>
<feature type="domain" description="HEPN" evidence="2">
    <location>
        <begin position="36"/>
        <end position="132"/>
    </location>
</feature>
<proteinExistence type="inferred from homology"/>
<name>A0A2V2NC76_9EURY</name>